<protein>
    <recommendedName>
        <fullName evidence="6">DUS-like FMN-binding domain-containing protein</fullName>
    </recommendedName>
</protein>
<evidence type="ECO:0000256" key="4">
    <source>
        <dbReference type="ARBA" id="ARBA00022694"/>
    </source>
</evidence>
<dbReference type="CDD" id="cd02801">
    <property type="entry name" value="DUS_like_FMN"/>
    <property type="match status" value="1"/>
</dbReference>
<evidence type="ECO:0000256" key="5">
    <source>
        <dbReference type="ARBA" id="ARBA00023002"/>
    </source>
</evidence>
<dbReference type="InterPro" id="IPR035587">
    <property type="entry name" value="DUS-like_FMN-bd"/>
</dbReference>
<dbReference type="InterPro" id="IPR036236">
    <property type="entry name" value="Znf_C2H2_sf"/>
</dbReference>
<evidence type="ECO:0000256" key="3">
    <source>
        <dbReference type="ARBA" id="ARBA00022643"/>
    </source>
</evidence>
<comment type="cofactor">
    <cofactor evidence="1">
        <name>FMN</name>
        <dbReference type="ChEBI" id="CHEBI:58210"/>
    </cofactor>
</comment>
<dbReference type="InterPro" id="IPR052582">
    <property type="entry name" value="tRNA-DUS-like"/>
</dbReference>
<evidence type="ECO:0000256" key="1">
    <source>
        <dbReference type="ARBA" id="ARBA00001917"/>
    </source>
</evidence>
<reference evidence="7 8" key="1">
    <citation type="submission" date="2012-05" db="EMBL/GenBank/DDBJ databases">
        <title>Recombination and specialization in a pathogen metapopulation.</title>
        <authorList>
            <person name="Gardiner A."/>
            <person name="Kemen E."/>
            <person name="Schultz-Larsen T."/>
            <person name="MacLean D."/>
            <person name="Van Oosterhout C."/>
            <person name="Jones J.D.G."/>
        </authorList>
    </citation>
    <scope>NUCLEOTIDE SEQUENCE [LARGE SCALE GENOMIC DNA]</scope>
    <source>
        <strain evidence="7 8">Ac Nc2</strain>
    </source>
</reference>
<dbReference type="InterPro" id="IPR018517">
    <property type="entry name" value="tRNA_hU_synthase_CS"/>
</dbReference>
<dbReference type="Gene3D" id="3.20.20.70">
    <property type="entry name" value="Aldolase class I"/>
    <property type="match status" value="1"/>
</dbReference>
<dbReference type="Proteomes" id="UP000053237">
    <property type="component" value="Unassembled WGS sequence"/>
</dbReference>
<keyword evidence="4" id="KW-0819">tRNA processing</keyword>
<keyword evidence="8" id="KW-1185">Reference proteome</keyword>
<proteinExistence type="predicted"/>
<name>A0A024G1D8_9STRA</name>
<organism evidence="7 8">
    <name type="scientific">Albugo candida</name>
    <dbReference type="NCBI Taxonomy" id="65357"/>
    <lineage>
        <taxon>Eukaryota</taxon>
        <taxon>Sar</taxon>
        <taxon>Stramenopiles</taxon>
        <taxon>Oomycota</taxon>
        <taxon>Peronosporomycetes</taxon>
        <taxon>Albuginales</taxon>
        <taxon>Albuginaceae</taxon>
        <taxon>Albugo</taxon>
    </lineage>
</organism>
<dbReference type="EMBL" id="CAIX01000009">
    <property type="protein sequence ID" value="CCI40455.1"/>
    <property type="molecule type" value="Genomic_DNA"/>
</dbReference>
<keyword evidence="3" id="KW-0288">FMN</keyword>
<evidence type="ECO:0000313" key="8">
    <source>
        <dbReference type="Proteomes" id="UP000053237"/>
    </source>
</evidence>
<evidence type="ECO:0000256" key="2">
    <source>
        <dbReference type="ARBA" id="ARBA00022630"/>
    </source>
</evidence>
<sequence>MSKLYENAVCLAPMVRAGTLPLRLLSLRYGADLVYTEEIIDKKIIATERIENPILNTVDFVSVKDRDSVVFRTSKEEKDRVVFQIGTSDPILALKAAQKVAKDVAAIDINMGCPKHFSIQGGMGAALLKTPQLAFDIIKNLKHNLQIPVSCKIRVLENTNATIDFVRRMEQAGADAIGVHGRETHQRPEDAASWDSIKPIVSAVSVPILANGDLFTQIDITKCREQTGVNSFLIARGALSNPSIFRKEGMLSQSEVVKEYLKVAADTDNVFQNTKYTAARMLPTKCNEKWSNTPPQKEVCNVTIPMLGATKNNEQLFALWDLQKYYQQRQIEFQNKAETCASHTVVSQSCGVKMDQPQYNDSFIYRQDLYCHTCGIQLLSEIDVALHVKGKKHKRKERAISAATKSAKYLQLIDSHHPEKRRKQNEESA</sequence>
<comment type="caution">
    <text evidence="7">The sequence shown here is derived from an EMBL/GenBank/DDBJ whole genome shotgun (WGS) entry which is preliminary data.</text>
</comment>
<dbReference type="SUPFAM" id="SSF57667">
    <property type="entry name" value="beta-beta-alpha zinc fingers"/>
    <property type="match status" value="1"/>
</dbReference>
<dbReference type="PROSITE" id="PS01136">
    <property type="entry name" value="UPF0034"/>
    <property type="match status" value="1"/>
</dbReference>
<gene>
    <name evidence="7" type="ORF">BN9_012390</name>
</gene>
<evidence type="ECO:0000313" key="7">
    <source>
        <dbReference type="EMBL" id="CCI40455.1"/>
    </source>
</evidence>
<dbReference type="Gene3D" id="3.30.160.60">
    <property type="entry name" value="Classic Zinc Finger"/>
    <property type="match status" value="1"/>
</dbReference>
<feature type="domain" description="DUS-like FMN-binding" evidence="6">
    <location>
        <begin position="11"/>
        <end position="272"/>
    </location>
</feature>
<dbReference type="GO" id="GO:0050660">
    <property type="term" value="F:flavin adenine dinucleotide binding"/>
    <property type="evidence" value="ECO:0007669"/>
    <property type="project" value="InterPro"/>
</dbReference>
<dbReference type="InParanoid" id="A0A024G1D8"/>
<keyword evidence="5" id="KW-0560">Oxidoreductase</keyword>
<dbReference type="AlphaFoldDB" id="A0A024G1D8"/>
<evidence type="ECO:0000259" key="6">
    <source>
        <dbReference type="Pfam" id="PF01207"/>
    </source>
</evidence>
<dbReference type="SUPFAM" id="SSF51395">
    <property type="entry name" value="FMN-linked oxidoreductases"/>
    <property type="match status" value="1"/>
</dbReference>
<dbReference type="GO" id="GO:0005737">
    <property type="term" value="C:cytoplasm"/>
    <property type="evidence" value="ECO:0007669"/>
    <property type="project" value="TreeGrafter"/>
</dbReference>
<accession>A0A024G1D8</accession>
<dbReference type="PANTHER" id="PTHR45936:SF1">
    <property type="entry name" value="TRNA-DIHYDROURIDINE(20) SYNTHASE [NAD(P)+]-LIKE"/>
    <property type="match status" value="1"/>
</dbReference>
<dbReference type="InterPro" id="IPR013785">
    <property type="entry name" value="Aldolase_TIM"/>
</dbReference>
<keyword evidence="2" id="KW-0285">Flavoprotein</keyword>
<dbReference type="Pfam" id="PF01207">
    <property type="entry name" value="Dus"/>
    <property type="match status" value="1"/>
</dbReference>
<dbReference type="PANTHER" id="PTHR45936">
    <property type="entry name" value="TRNA-DIHYDROURIDINE(20) SYNTHASE [NAD(P)+]-LIKE"/>
    <property type="match status" value="1"/>
</dbReference>
<dbReference type="STRING" id="65357.A0A024G1D8"/>
<dbReference type="OrthoDB" id="10262250at2759"/>
<dbReference type="GO" id="GO:0017150">
    <property type="term" value="F:tRNA dihydrouridine synthase activity"/>
    <property type="evidence" value="ECO:0007669"/>
    <property type="project" value="InterPro"/>
</dbReference>